<organism evidence="1 2">
    <name type="scientific">Pseudomonas abyssi</name>
    <dbReference type="NCBI Taxonomy" id="170540"/>
    <lineage>
        <taxon>Bacteria</taxon>
        <taxon>Pseudomonadati</taxon>
        <taxon>Pseudomonadota</taxon>
        <taxon>Gammaproteobacteria</taxon>
        <taxon>Pseudomonadales</taxon>
        <taxon>Pseudomonadaceae</taxon>
        <taxon>Pseudomonas</taxon>
    </lineage>
</organism>
<evidence type="ECO:0000313" key="1">
    <source>
        <dbReference type="EMBL" id="PBK04684.1"/>
    </source>
</evidence>
<reference evidence="1 2" key="1">
    <citation type="submission" date="2017-09" db="EMBL/GenBank/DDBJ databases">
        <title>Pseudomonas abyssi sp. nov. isolated from Abyssopelagic Water.</title>
        <authorList>
            <person name="Wei Y."/>
        </authorList>
    </citation>
    <scope>NUCLEOTIDE SEQUENCE [LARGE SCALE GENOMIC DNA]</scope>
    <source>
        <strain evidence="1 2">MT5</strain>
    </source>
</reference>
<dbReference type="AlphaFoldDB" id="A0A2A3MJF3"/>
<name>A0A2A3MJF3_9PSED</name>
<comment type="caution">
    <text evidence="1">The sequence shown here is derived from an EMBL/GenBank/DDBJ whole genome shotgun (WGS) entry which is preliminary data.</text>
</comment>
<dbReference type="InterPro" id="IPR012659">
    <property type="entry name" value="CHP02444"/>
</dbReference>
<dbReference type="Proteomes" id="UP000242313">
    <property type="component" value="Unassembled WGS sequence"/>
</dbReference>
<dbReference type="RefSeq" id="WP_096004485.1">
    <property type="nucleotide sequence ID" value="NZ_NTMR01000010.1"/>
</dbReference>
<accession>A0A2A3MJF3</accession>
<keyword evidence="2" id="KW-1185">Reference proteome</keyword>
<dbReference type="EMBL" id="NTMR01000010">
    <property type="protein sequence ID" value="PBK04684.1"/>
    <property type="molecule type" value="Genomic_DNA"/>
</dbReference>
<sequence>MSKGALARWSEQVYAREGVAPTLLALQDESGEDVLLLLLAAWLQQQGRTLPTDVWQQVHGQQACWREELMLPLRQARRALAQQIALQAQYQRLKAIEIEVELQRLQVLEDSLGRGDCADQAVQAALGAACSGPVNGRRAQLLVQLGGLLSLR</sequence>
<evidence type="ECO:0000313" key="2">
    <source>
        <dbReference type="Proteomes" id="UP000242313"/>
    </source>
</evidence>
<gene>
    <name evidence="1" type="ORF">CNQ84_08660</name>
</gene>
<protein>
    <submittedName>
        <fullName evidence="1">TIGR02444 family protein</fullName>
    </submittedName>
</protein>
<dbReference type="NCBIfam" id="TIGR02444">
    <property type="entry name" value="TIGR02444 family protein"/>
    <property type="match status" value="1"/>
</dbReference>
<proteinExistence type="predicted"/>
<dbReference type="Pfam" id="PF09523">
    <property type="entry name" value="DUF2390"/>
    <property type="match status" value="1"/>
</dbReference>